<dbReference type="InterPro" id="IPR025708">
    <property type="entry name" value="HSP15"/>
</dbReference>
<evidence type="ECO:0000313" key="7">
    <source>
        <dbReference type="Proteomes" id="UP001243212"/>
    </source>
</evidence>
<dbReference type="Proteomes" id="UP001243212">
    <property type="component" value="Unassembled WGS sequence"/>
</dbReference>
<evidence type="ECO:0000259" key="5">
    <source>
        <dbReference type="SMART" id="SM00363"/>
    </source>
</evidence>
<gene>
    <name evidence="6" type="ORF">J2S70_001531</name>
</gene>
<organism evidence="6 7">
    <name type="scientific">Trueperella bonasi</name>
    <dbReference type="NCBI Taxonomy" id="312286"/>
    <lineage>
        <taxon>Bacteria</taxon>
        <taxon>Bacillati</taxon>
        <taxon>Actinomycetota</taxon>
        <taxon>Actinomycetes</taxon>
        <taxon>Actinomycetales</taxon>
        <taxon>Actinomycetaceae</taxon>
        <taxon>Trueperella</taxon>
    </lineage>
</organism>
<comment type="similarity">
    <text evidence="1">Belongs to the HSP15 family.</text>
</comment>
<comment type="caution">
    <text evidence="6">The sequence shown here is derived from an EMBL/GenBank/DDBJ whole genome shotgun (WGS) entry which is preliminary data.</text>
</comment>
<keyword evidence="6" id="KW-0346">Stress response</keyword>
<sequence length="126" mass="14690">METARIDQWLWAVRHIKTRSAATAACRAGHVRINDEPVKASTKVKVGDVVRYRVQGWDRILKVKKLIVKRVGAPVARECYEDLTPERPRVYIPVMRREPGAGRPTKKERRELDRLFGRDSNWGRMR</sequence>
<dbReference type="InterPro" id="IPR036986">
    <property type="entry name" value="S4_RNA-bd_sf"/>
</dbReference>
<keyword evidence="3" id="KW-0238">DNA-binding</keyword>
<evidence type="ECO:0000256" key="1">
    <source>
        <dbReference type="ARBA" id="ARBA00008396"/>
    </source>
</evidence>
<dbReference type="PROSITE" id="PS50889">
    <property type="entry name" value="S4"/>
    <property type="match status" value="1"/>
</dbReference>
<dbReference type="InterPro" id="IPR002942">
    <property type="entry name" value="S4_RNA-bd"/>
</dbReference>
<reference evidence="6 7" key="1">
    <citation type="submission" date="2023-07" db="EMBL/GenBank/DDBJ databases">
        <title>Sequencing the genomes of 1000 actinobacteria strains.</title>
        <authorList>
            <person name="Klenk H.-P."/>
        </authorList>
    </citation>
    <scope>NUCLEOTIDE SEQUENCE [LARGE SCALE GENOMIC DNA]</scope>
    <source>
        <strain evidence="6 7">DSM 17163</strain>
    </source>
</reference>
<dbReference type="SMART" id="SM00363">
    <property type="entry name" value="S4"/>
    <property type="match status" value="1"/>
</dbReference>
<protein>
    <submittedName>
        <fullName evidence="6">Ribosome-associated heat shock protein Hsp15</fullName>
    </submittedName>
</protein>
<dbReference type="Gene3D" id="3.10.290.10">
    <property type="entry name" value="RNA-binding S4 domain"/>
    <property type="match status" value="1"/>
</dbReference>
<dbReference type="CDD" id="cd00165">
    <property type="entry name" value="S4"/>
    <property type="match status" value="1"/>
</dbReference>
<dbReference type="PIRSF" id="PIRSF016821">
    <property type="entry name" value="HSP15"/>
    <property type="match status" value="1"/>
</dbReference>
<keyword evidence="7" id="KW-1185">Reference proteome</keyword>
<evidence type="ECO:0000256" key="4">
    <source>
        <dbReference type="PROSITE-ProRule" id="PRU00182"/>
    </source>
</evidence>
<dbReference type="Pfam" id="PF01479">
    <property type="entry name" value="S4"/>
    <property type="match status" value="1"/>
</dbReference>
<proteinExistence type="inferred from homology"/>
<keyword evidence="2 4" id="KW-0694">RNA-binding</keyword>
<name>A0ABT9NHR7_9ACTO</name>
<accession>A0ABT9NHR7</accession>
<evidence type="ECO:0000256" key="2">
    <source>
        <dbReference type="ARBA" id="ARBA00022884"/>
    </source>
</evidence>
<dbReference type="SUPFAM" id="SSF55174">
    <property type="entry name" value="Alpha-L RNA-binding motif"/>
    <property type="match status" value="1"/>
</dbReference>
<feature type="domain" description="RNA-binding S4" evidence="5">
    <location>
        <begin position="4"/>
        <end position="69"/>
    </location>
</feature>
<dbReference type="EMBL" id="JAUSQX010000001">
    <property type="protein sequence ID" value="MDP9806949.1"/>
    <property type="molecule type" value="Genomic_DNA"/>
</dbReference>
<dbReference type="RefSeq" id="WP_307683132.1">
    <property type="nucleotide sequence ID" value="NZ_JAUSQX010000001.1"/>
</dbReference>
<evidence type="ECO:0000313" key="6">
    <source>
        <dbReference type="EMBL" id="MDP9806949.1"/>
    </source>
</evidence>
<evidence type="ECO:0000256" key="3">
    <source>
        <dbReference type="ARBA" id="ARBA00023125"/>
    </source>
</evidence>